<name>A0A1B2IES7_9CAUD</name>
<accession>A0A1B2IES7</accession>
<reference evidence="2" key="1">
    <citation type="submission" date="2016-06" db="EMBL/GenBank/DDBJ databases">
        <authorList>
            <person name="Berg J.A."/>
            <person name="Smith H.G."/>
            <person name="Hyde J.R."/>
            <person name="Merrill B.D."/>
            <person name="Sharma R."/>
            <person name="Breakwell D.P."/>
            <person name="Hope S."/>
            <person name="Grose J.H."/>
        </authorList>
    </citation>
    <scope>NUCLEOTIDE SEQUENCE [LARGE SCALE GENOMIC DNA]</scope>
</reference>
<protein>
    <submittedName>
        <fullName evidence="1">Uncharacterized protein</fullName>
    </submittedName>
</protein>
<dbReference type="EMBL" id="KX397370">
    <property type="protein sequence ID" value="ANZ49768.1"/>
    <property type="molecule type" value="Genomic_DNA"/>
</dbReference>
<keyword evidence="2" id="KW-1185">Reference proteome</keyword>
<evidence type="ECO:0000313" key="1">
    <source>
        <dbReference type="EMBL" id="ANZ49768.1"/>
    </source>
</evidence>
<gene>
    <name evidence="1" type="ORF">MACHINA_130</name>
</gene>
<organism evidence="1 2">
    <name type="scientific">Erwinia phage Machina</name>
    <dbReference type="NCBI Taxonomy" id="1883375"/>
    <lineage>
        <taxon>Viruses</taxon>
        <taxon>Duplodnaviria</taxon>
        <taxon>Heunggongvirae</taxon>
        <taxon>Uroviricota</taxon>
        <taxon>Caudoviricetes</taxon>
        <taxon>Chimalliviridae</taxon>
        <taxon>Machinavirus</taxon>
        <taxon>Machinavirus machina</taxon>
    </lineage>
</organism>
<sequence>MLKFNYDFELEVRGKGTSEVHASGLVLSIPKDAFSPDTDFQRVFSRWTEMNSLCTASPRGHAHARHPQSIFLVSKINGGDVCARLLGGRIDINDDVTLSTNVTPTGPKGEKLKMYLNTVDKVTIRPRLIFDIKDKITGVPYWDLVLPRNWEETIYVYNTVDDEDFIEDLKALVDLCDKKQVGWGMNFSVETHDWHFTISSVAPSECFTGKNKMLKHALEDAIEHVENIGN</sequence>
<proteinExistence type="predicted"/>
<evidence type="ECO:0000313" key="2">
    <source>
        <dbReference type="Proteomes" id="UP000229939"/>
    </source>
</evidence>
<dbReference type="Proteomes" id="UP000229939">
    <property type="component" value="Segment"/>
</dbReference>